<protein>
    <recommendedName>
        <fullName evidence="8">Propionate 3-nitronate monooxygenase</fullName>
    </recommendedName>
</protein>
<dbReference type="Proteomes" id="UP000619260">
    <property type="component" value="Unassembled WGS sequence"/>
</dbReference>
<evidence type="ECO:0000256" key="8">
    <source>
        <dbReference type="ARBA" id="ARBA00031155"/>
    </source>
</evidence>
<name>A0A8J3YH08_9ACTN</name>
<dbReference type="EMBL" id="BOPF01000002">
    <property type="protein sequence ID" value="GIJ43880.1"/>
    <property type="molecule type" value="Genomic_DNA"/>
</dbReference>
<dbReference type="InterPro" id="IPR013785">
    <property type="entry name" value="Aldolase_TIM"/>
</dbReference>
<sequence>MTWRENGLTRRLGLGVPIVQAPMAGGWTTPRLVAEVCEAGGLGSVAGAMLPPADLRAFVREVRSLTSRAFAVNLFAPLPAPSGERLEPWARLSDLAEVPAPRAAVPFEDQLAVVLDERVPVFSFTFGLPPLSALSSVDTADGVFVIGTATTVAEAVALEEAGVHAIVAQGYEAGGHRGTFLAPVERSLVGTVALVPQVVDAVSVPVIASGGIMDGRGIAAARALGAQAVQLGSAFLRTEEAGTGPEYRAALGRDTTVTNVLTGRHARAVRTPLVERLEASGVRPPDYPLPRLFLKEPPLLVGQAGAMARALPARELMAALAAETDRAIGGISGVA</sequence>
<comment type="cofactor">
    <cofactor evidence="1">
        <name>FMN</name>
        <dbReference type="ChEBI" id="CHEBI:58210"/>
    </cofactor>
</comment>
<evidence type="ECO:0000256" key="1">
    <source>
        <dbReference type="ARBA" id="ARBA00001917"/>
    </source>
</evidence>
<dbReference type="PANTHER" id="PTHR42747">
    <property type="entry name" value="NITRONATE MONOOXYGENASE-RELATED"/>
    <property type="match status" value="1"/>
</dbReference>
<keyword evidence="4" id="KW-0285">Flavoprotein</keyword>
<accession>A0A8J3YH08</accession>
<evidence type="ECO:0000256" key="7">
    <source>
        <dbReference type="ARBA" id="ARBA00023033"/>
    </source>
</evidence>
<evidence type="ECO:0000256" key="4">
    <source>
        <dbReference type="ARBA" id="ARBA00022630"/>
    </source>
</evidence>
<keyword evidence="5" id="KW-0288">FMN</keyword>
<evidence type="ECO:0000256" key="6">
    <source>
        <dbReference type="ARBA" id="ARBA00023002"/>
    </source>
</evidence>
<dbReference type="GO" id="GO:0018580">
    <property type="term" value="F:nitronate monooxygenase activity"/>
    <property type="evidence" value="ECO:0007669"/>
    <property type="project" value="InterPro"/>
</dbReference>
<organism evidence="10 11">
    <name type="scientific">Virgisporangium aliadipatigenens</name>
    <dbReference type="NCBI Taxonomy" id="741659"/>
    <lineage>
        <taxon>Bacteria</taxon>
        <taxon>Bacillati</taxon>
        <taxon>Actinomycetota</taxon>
        <taxon>Actinomycetes</taxon>
        <taxon>Micromonosporales</taxon>
        <taxon>Micromonosporaceae</taxon>
        <taxon>Virgisporangium</taxon>
    </lineage>
</organism>
<comment type="caution">
    <text evidence="10">The sequence shown here is derived from an EMBL/GenBank/DDBJ whole genome shotgun (WGS) entry which is preliminary data.</text>
</comment>
<dbReference type="CDD" id="cd04730">
    <property type="entry name" value="NPD_like"/>
    <property type="match status" value="1"/>
</dbReference>
<gene>
    <name evidence="10" type="ORF">Val02_07660</name>
</gene>
<keyword evidence="11" id="KW-1185">Reference proteome</keyword>
<keyword evidence="3" id="KW-0216">Detoxification</keyword>
<dbReference type="SUPFAM" id="SSF51412">
    <property type="entry name" value="Inosine monophosphate dehydrogenase (IMPDH)"/>
    <property type="match status" value="1"/>
</dbReference>
<dbReference type="AlphaFoldDB" id="A0A8J3YH08"/>
<evidence type="ECO:0000256" key="9">
    <source>
        <dbReference type="ARBA" id="ARBA00049401"/>
    </source>
</evidence>
<dbReference type="RefSeq" id="WP_203897412.1">
    <property type="nucleotide sequence ID" value="NZ_BOPF01000002.1"/>
</dbReference>
<evidence type="ECO:0000256" key="5">
    <source>
        <dbReference type="ARBA" id="ARBA00022643"/>
    </source>
</evidence>
<keyword evidence="6" id="KW-0560">Oxidoreductase</keyword>
<dbReference type="Gene3D" id="3.20.20.70">
    <property type="entry name" value="Aldolase class I"/>
    <property type="match status" value="1"/>
</dbReference>
<comment type="catalytic activity">
    <reaction evidence="9">
        <text>3 propionate 3-nitronate + 3 O2 + H2O = 3 3-oxopropanoate + 2 nitrate + nitrite + H2O2 + 3 H(+)</text>
        <dbReference type="Rhea" id="RHEA:57332"/>
        <dbReference type="ChEBI" id="CHEBI:15377"/>
        <dbReference type="ChEBI" id="CHEBI:15378"/>
        <dbReference type="ChEBI" id="CHEBI:15379"/>
        <dbReference type="ChEBI" id="CHEBI:16240"/>
        <dbReference type="ChEBI" id="CHEBI:16301"/>
        <dbReference type="ChEBI" id="CHEBI:17632"/>
        <dbReference type="ChEBI" id="CHEBI:33190"/>
        <dbReference type="ChEBI" id="CHEBI:136067"/>
    </reaction>
</comment>
<evidence type="ECO:0000313" key="10">
    <source>
        <dbReference type="EMBL" id="GIJ43880.1"/>
    </source>
</evidence>
<keyword evidence="7 10" id="KW-0503">Monooxygenase</keyword>
<dbReference type="GO" id="GO:0009636">
    <property type="term" value="P:response to toxic substance"/>
    <property type="evidence" value="ECO:0007669"/>
    <property type="project" value="UniProtKB-KW"/>
</dbReference>
<proteinExistence type="inferred from homology"/>
<dbReference type="InterPro" id="IPR004136">
    <property type="entry name" value="NMO"/>
</dbReference>
<comment type="similarity">
    <text evidence="2">Belongs to the nitronate monooxygenase family. NMO class I subfamily.</text>
</comment>
<evidence type="ECO:0000256" key="3">
    <source>
        <dbReference type="ARBA" id="ARBA00022575"/>
    </source>
</evidence>
<dbReference type="PANTHER" id="PTHR42747:SF3">
    <property type="entry name" value="NITRONATE MONOOXYGENASE-RELATED"/>
    <property type="match status" value="1"/>
</dbReference>
<dbReference type="Pfam" id="PF03060">
    <property type="entry name" value="NMO"/>
    <property type="match status" value="1"/>
</dbReference>
<reference evidence="10" key="1">
    <citation type="submission" date="2021-01" db="EMBL/GenBank/DDBJ databases">
        <title>Whole genome shotgun sequence of Virgisporangium aliadipatigenens NBRC 105644.</title>
        <authorList>
            <person name="Komaki H."/>
            <person name="Tamura T."/>
        </authorList>
    </citation>
    <scope>NUCLEOTIDE SEQUENCE</scope>
    <source>
        <strain evidence="10">NBRC 105644</strain>
    </source>
</reference>
<evidence type="ECO:0000313" key="11">
    <source>
        <dbReference type="Proteomes" id="UP000619260"/>
    </source>
</evidence>
<evidence type="ECO:0000256" key="2">
    <source>
        <dbReference type="ARBA" id="ARBA00009881"/>
    </source>
</evidence>